<dbReference type="AlphaFoldDB" id="A0A7Y9S3H6"/>
<keyword evidence="12 14" id="KW-0472">Membrane</keyword>
<dbReference type="InterPro" id="IPR001173">
    <property type="entry name" value="Glyco_trans_2-like"/>
</dbReference>
<dbReference type="EC" id="2.4.1.117" evidence="5"/>
<gene>
    <name evidence="17" type="ORF">FHU41_000050</name>
</gene>
<feature type="transmembrane region" description="Helical" evidence="14">
    <location>
        <begin position="356"/>
        <end position="374"/>
    </location>
</feature>
<comment type="pathway">
    <text evidence="3">Protein modification; protein glycosylation.</text>
</comment>
<evidence type="ECO:0000256" key="13">
    <source>
        <dbReference type="ARBA" id="ARBA00045097"/>
    </source>
</evidence>
<dbReference type="InterPro" id="IPR035518">
    <property type="entry name" value="DPG_synthase"/>
</dbReference>
<comment type="similarity">
    <text evidence="4">Belongs to the glycosyltransferase 2 family.</text>
</comment>
<evidence type="ECO:0000313" key="18">
    <source>
        <dbReference type="Proteomes" id="UP000521748"/>
    </source>
</evidence>
<accession>A0A7Y9S3H6</accession>
<dbReference type="GO" id="GO:0006487">
    <property type="term" value="P:protein N-linked glycosylation"/>
    <property type="evidence" value="ECO:0007669"/>
    <property type="project" value="TreeGrafter"/>
</dbReference>
<evidence type="ECO:0000256" key="11">
    <source>
        <dbReference type="ARBA" id="ARBA00022989"/>
    </source>
</evidence>
<keyword evidence="7" id="KW-0808">Transferase</keyword>
<feature type="domain" description="GtrA/DPMS transmembrane" evidence="16">
    <location>
        <begin position="292"/>
        <end position="409"/>
    </location>
</feature>
<feature type="transmembrane region" description="Helical" evidence="14">
    <location>
        <begin position="317"/>
        <end position="335"/>
    </location>
</feature>
<evidence type="ECO:0000256" key="8">
    <source>
        <dbReference type="ARBA" id="ARBA00022692"/>
    </source>
</evidence>
<dbReference type="GO" id="GO:0016020">
    <property type="term" value="C:membrane"/>
    <property type="evidence" value="ECO:0007669"/>
    <property type="project" value="UniProtKB-SubCell"/>
</dbReference>
<proteinExistence type="inferred from homology"/>
<dbReference type="RefSeq" id="WP_343046205.1">
    <property type="nucleotide sequence ID" value="NZ_JACBYQ010000001.1"/>
</dbReference>
<feature type="domain" description="Glycosyltransferase 2-like" evidence="15">
    <location>
        <begin position="25"/>
        <end position="188"/>
    </location>
</feature>
<comment type="catalytic activity">
    <reaction evidence="13">
        <text>a di-trans,poly-cis-dolichyl phosphate + UDP-alpha-D-glucose = a di-trans,poly-cis-dolichyl beta-D-glucosyl phosphate + UDP</text>
        <dbReference type="Rhea" id="RHEA:15401"/>
        <dbReference type="Rhea" id="RHEA-COMP:19498"/>
        <dbReference type="Rhea" id="RHEA-COMP:19502"/>
        <dbReference type="ChEBI" id="CHEBI:57525"/>
        <dbReference type="ChEBI" id="CHEBI:57683"/>
        <dbReference type="ChEBI" id="CHEBI:58223"/>
        <dbReference type="ChEBI" id="CHEBI:58885"/>
        <dbReference type="EC" id="2.4.1.117"/>
    </reaction>
    <physiologicalReaction direction="left-to-right" evidence="13">
        <dbReference type="Rhea" id="RHEA:15402"/>
    </physiologicalReaction>
</comment>
<evidence type="ECO:0000256" key="12">
    <source>
        <dbReference type="ARBA" id="ARBA00023136"/>
    </source>
</evidence>
<evidence type="ECO:0000256" key="1">
    <source>
        <dbReference type="ARBA" id="ARBA00004141"/>
    </source>
</evidence>
<comment type="subcellular location">
    <subcellularLocation>
        <location evidence="2">Endoplasmic reticulum membrane</location>
        <topology evidence="2">Single-pass membrane protein</topology>
    </subcellularLocation>
    <subcellularLocation>
        <location evidence="1">Membrane</location>
        <topology evidence="1">Multi-pass membrane protein</topology>
    </subcellularLocation>
</comment>
<feature type="transmembrane region" description="Helical" evidence="14">
    <location>
        <begin position="386"/>
        <end position="408"/>
    </location>
</feature>
<dbReference type="PANTHER" id="PTHR10859">
    <property type="entry name" value="GLYCOSYL TRANSFERASE"/>
    <property type="match status" value="1"/>
</dbReference>
<dbReference type="EMBL" id="JACBYQ010000001">
    <property type="protein sequence ID" value="NYE93829.1"/>
    <property type="molecule type" value="Genomic_DNA"/>
</dbReference>
<evidence type="ECO:0000256" key="7">
    <source>
        <dbReference type="ARBA" id="ARBA00022679"/>
    </source>
</evidence>
<feature type="transmembrane region" description="Helical" evidence="14">
    <location>
        <begin position="290"/>
        <end position="311"/>
    </location>
</feature>
<dbReference type="Pfam" id="PF00535">
    <property type="entry name" value="Glycos_transf_2"/>
    <property type="match status" value="1"/>
</dbReference>
<dbReference type="Pfam" id="PF04138">
    <property type="entry name" value="GtrA_DPMS_TM"/>
    <property type="match status" value="1"/>
</dbReference>
<dbReference type="SUPFAM" id="SSF53448">
    <property type="entry name" value="Nucleotide-diphospho-sugar transferases"/>
    <property type="match status" value="1"/>
</dbReference>
<dbReference type="Proteomes" id="UP000521748">
    <property type="component" value="Unassembled WGS sequence"/>
</dbReference>
<evidence type="ECO:0000256" key="5">
    <source>
        <dbReference type="ARBA" id="ARBA00012583"/>
    </source>
</evidence>
<sequence length="437" mass="47553">MEHAATSPALHQPIHAEPGIAVLDVTIPVYNEELDLAECVRRLHLHLTQHFPYSFAITVADNASTDGTLEIAEGLSREFEEVSVMHLAEKGRGNALRSVWEASKSPILAYMDVDLSTDLKALEPLVAPLVSGHSDLAIGTRLSRGSQVVRGPKREIISRCYNLLLRGLLQANFSDAQCGFKAIRSDVAQLLLPHTSDPAWFFDTELLVLAERCGLRVHEVPVDWTDDPNSKVDVVATAVADLRGMARVSKELVNGRIPVQQLRSALARPSLVSEAEEPGSTAKQGLLGQLIRFGVVGVASTVLYLLLFVMFRWVADAQLANAAALLLSAIANTAVNRTFTFGHRGTTGAVRHQFHGLLVFGLGWALSAGALWGVHQLGSPSRMVEIIAVVLANLIATLVKFLLFRLWVFRAAPDQETTSIGTEKLLKKGIKHIQEEA</sequence>
<dbReference type="Gene3D" id="3.90.550.10">
    <property type="entry name" value="Spore Coat Polysaccharide Biosynthesis Protein SpsA, Chain A"/>
    <property type="match status" value="1"/>
</dbReference>
<dbReference type="PANTHER" id="PTHR10859:SF91">
    <property type="entry name" value="DOLICHYL-PHOSPHATE BETA-GLUCOSYLTRANSFERASE"/>
    <property type="match status" value="1"/>
</dbReference>
<keyword evidence="10" id="KW-0735">Signal-anchor</keyword>
<evidence type="ECO:0000256" key="14">
    <source>
        <dbReference type="SAM" id="Phobius"/>
    </source>
</evidence>
<reference evidence="17 18" key="1">
    <citation type="submission" date="2020-07" db="EMBL/GenBank/DDBJ databases">
        <title>Sequencing the genomes of 1000 actinobacteria strains.</title>
        <authorList>
            <person name="Klenk H.-P."/>
        </authorList>
    </citation>
    <scope>NUCLEOTIDE SEQUENCE [LARGE SCALE GENOMIC DNA]</scope>
    <source>
        <strain evidence="17 18">DSM 102047</strain>
    </source>
</reference>
<evidence type="ECO:0000256" key="4">
    <source>
        <dbReference type="ARBA" id="ARBA00006739"/>
    </source>
</evidence>
<dbReference type="FunFam" id="3.90.550.10:FF:000131">
    <property type="entry name" value="Glycosyl transferase"/>
    <property type="match status" value="1"/>
</dbReference>
<keyword evidence="8 14" id="KW-0812">Transmembrane</keyword>
<keyword evidence="18" id="KW-1185">Reference proteome</keyword>
<evidence type="ECO:0000256" key="6">
    <source>
        <dbReference type="ARBA" id="ARBA00022676"/>
    </source>
</evidence>
<comment type="caution">
    <text evidence="17">The sequence shown here is derived from an EMBL/GenBank/DDBJ whole genome shotgun (WGS) entry which is preliminary data.</text>
</comment>
<evidence type="ECO:0000256" key="10">
    <source>
        <dbReference type="ARBA" id="ARBA00022968"/>
    </source>
</evidence>
<evidence type="ECO:0000256" key="2">
    <source>
        <dbReference type="ARBA" id="ARBA00004389"/>
    </source>
</evidence>
<evidence type="ECO:0000313" key="17">
    <source>
        <dbReference type="EMBL" id="NYE93829.1"/>
    </source>
</evidence>
<keyword evidence="11 14" id="KW-1133">Transmembrane helix</keyword>
<evidence type="ECO:0000259" key="16">
    <source>
        <dbReference type="Pfam" id="PF04138"/>
    </source>
</evidence>
<dbReference type="CDD" id="cd04188">
    <property type="entry name" value="DPG_synthase"/>
    <property type="match status" value="1"/>
</dbReference>
<evidence type="ECO:0000259" key="15">
    <source>
        <dbReference type="Pfam" id="PF00535"/>
    </source>
</evidence>
<name>A0A7Y9S3H6_9MICC</name>
<protein>
    <recommendedName>
        <fullName evidence="5">dolichyl-phosphate beta-glucosyltransferase</fullName>
        <ecNumber evidence="5">2.4.1.117</ecNumber>
    </recommendedName>
</protein>
<evidence type="ECO:0000256" key="9">
    <source>
        <dbReference type="ARBA" id="ARBA00022824"/>
    </source>
</evidence>
<keyword evidence="9" id="KW-0256">Endoplasmic reticulum</keyword>
<dbReference type="InterPro" id="IPR007267">
    <property type="entry name" value="GtrA_DPMS_TM"/>
</dbReference>
<organism evidence="17 18">
    <name type="scientific">Psychromicrobium silvestre</name>
    <dbReference type="NCBI Taxonomy" id="1645614"/>
    <lineage>
        <taxon>Bacteria</taxon>
        <taxon>Bacillati</taxon>
        <taxon>Actinomycetota</taxon>
        <taxon>Actinomycetes</taxon>
        <taxon>Micrococcales</taxon>
        <taxon>Micrococcaceae</taxon>
        <taxon>Psychromicrobium</taxon>
    </lineage>
</organism>
<dbReference type="GO" id="GO:0004581">
    <property type="term" value="F:dolichyl-phosphate beta-glucosyltransferase activity"/>
    <property type="evidence" value="ECO:0007669"/>
    <property type="project" value="UniProtKB-EC"/>
</dbReference>
<keyword evidence="6" id="KW-0328">Glycosyltransferase</keyword>
<dbReference type="InterPro" id="IPR029044">
    <property type="entry name" value="Nucleotide-diphossugar_trans"/>
</dbReference>
<evidence type="ECO:0000256" key="3">
    <source>
        <dbReference type="ARBA" id="ARBA00004922"/>
    </source>
</evidence>
<dbReference type="GO" id="GO:0000271">
    <property type="term" value="P:polysaccharide biosynthetic process"/>
    <property type="evidence" value="ECO:0007669"/>
    <property type="project" value="InterPro"/>
</dbReference>